<keyword evidence="1" id="KW-0472">Membrane</keyword>
<feature type="transmembrane region" description="Helical" evidence="1">
    <location>
        <begin position="23"/>
        <end position="45"/>
    </location>
</feature>
<protein>
    <submittedName>
        <fullName evidence="2">Uncharacterized protein</fullName>
    </submittedName>
</protein>
<name>A1ZQZ3_MICM2</name>
<keyword evidence="1" id="KW-0812">Transmembrane</keyword>
<dbReference type="EMBL" id="AAWS01000025">
    <property type="protein sequence ID" value="EAY27298.1"/>
    <property type="molecule type" value="Genomic_DNA"/>
</dbReference>
<accession>A1ZQZ3</accession>
<comment type="caution">
    <text evidence="2">The sequence shown here is derived from an EMBL/GenBank/DDBJ whole genome shotgun (WGS) entry which is preliminary data.</text>
</comment>
<organism evidence="2 3">
    <name type="scientific">Microscilla marina ATCC 23134</name>
    <dbReference type="NCBI Taxonomy" id="313606"/>
    <lineage>
        <taxon>Bacteria</taxon>
        <taxon>Pseudomonadati</taxon>
        <taxon>Bacteroidota</taxon>
        <taxon>Cytophagia</taxon>
        <taxon>Cytophagales</taxon>
        <taxon>Microscillaceae</taxon>
        <taxon>Microscilla</taxon>
    </lineage>
</organism>
<proteinExistence type="predicted"/>
<evidence type="ECO:0000256" key="1">
    <source>
        <dbReference type="SAM" id="Phobius"/>
    </source>
</evidence>
<keyword evidence="1" id="KW-1133">Transmembrane helix</keyword>
<evidence type="ECO:0000313" key="2">
    <source>
        <dbReference type="EMBL" id="EAY27298.1"/>
    </source>
</evidence>
<reference evidence="2 3" key="1">
    <citation type="submission" date="2007-01" db="EMBL/GenBank/DDBJ databases">
        <authorList>
            <person name="Haygood M."/>
            <person name="Podell S."/>
            <person name="Anderson C."/>
            <person name="Hopkinson B."/>
            <person name="Roe K."/>
            <person name="Barbeau K."/>
            <person name="Gaasterland T."/>
            <person name="Ferriera S."/>
            <person name="Johnson J."/>
            <person name="Kravitz S."/>
            <person name="Beeson K."/>
            <person name="Sutton G."/>
            <person name="Rogers Y.-H."/>
            <person name="Friedman R."/>
            <person name="Frazier M."/>
            <person name="Venter J.C."/>
        </authorList>
    </citation>
    <scope>NUCLEOTIDE SEQUENCE [LARGE SCALE GENOMIC DNA]</scope>
    <source>
        <strain evidence="2 3">ATCC 23134</strain>
    </source>
</reference>
<dbReference type="AlphaFoldDB" id="A1ZQZ3"/>
<keyword evidence="3" id="KW-1185">Reference proteome</keyword>
<dbReference type="Proteomes" id="UP000004095">
    <property type="component" value="Unassembled WGS sequence"/>
</dbReference>
<sequence length="47" mass="5411">MYIVMDKYSVLENMSKNRKLIEAIKYGTAWLGFLISTAFLGYVAFTL</sequence>
<gene>
    <name evidence="2" type="ORF">M23134_06608</name>
</gene>
<evidence type="ECO:0000313" key="3">
    <source>
        <dbReference type="Proteomes" id="UP000004095"/>
    </source>
</evidence>